<comment type="caution">
    <text evidence="1">The sequence shown here is derived from an EMBL/GenBank/DDBJ whole genome shotgun (WGS) entry which is preliminary data.</text>
</comment>
<dbReference type="Proteomes" id="UP001050808">
    <property type="component" value="Unassembled WGS sequence"/>
</dbReference>
<evidence type="ECO:0000313" key="1">
    <source>
        <dbReference type="EMBL" id="GHI41077.1"/>
    </source>
</evidence>
<dbReference type="EMBL" id="BNDY01000017">
    <property type="protein sequence ID" value="GHI41077.1"/>
    <property type="molecule type" value="Genomic_DNA"/>
</dbReference>
<keyword evidence="2" id="KW-1185">Reference proteome</keyword>
<name>A0ABQ3QUW8_9ACTN</name>
<reference evidence="1" key="1">
    <citation type="submission" date="2024-05" db="EMBL/GenBank/DDBJ databases">
        <title>Whole genome shotgun sequence of Streptomyces violascens NBRC 12920.</title>
        <authorList>
            <person name="Komaki H."/>
            <person name="Tamura T."/>
        </authorList>
    </citation>
    <scope>NUCLEOTIDE SEQUENCE</scope>
    <source>
        <strain evidence="1">NBRC 12920</strain>
    </source>
</reference>
<gene>
    <name evidence="1" type="ORF">Sviol_54850</name>
</gene>
<proteinExistence type="predicted"/>
<evidence type="ECO:0000313" key="2">
    <source>
        <dbReference type="Proteomes" id="UP001050808"/>
    </source>
</evidence>
<protein>
    <submittedName>
        <fullName evidence="1">Uncharacterized protein</fullName>
    </submittedName>
</protein>
<accession>A0ABQ3QUW8</accession>
<organism evidence="1 2">
    <name type="scientific">Streptomyces violascens</name>
    <dbReference type="NCBI Taxonomy" id="67381"/>
    <lineage>
        <taxon>Bacteria</taxon>
        <taxon>Bacillati</taxon>
        <taxon>Actinomycetota</taxon>
        <taxon>Actinomycetes</taxon>
        <taxon>Kitasatosporales</taxon>
        <taxon>Streptomycetaceae</taxon>
        <taxon>Streptomyces</taxon>
    </lineage>
</organism>
<sequence length="122" mass="13061">MHHPDPWYAARLAAYATVGTRLSLLSDCQLGEVVAAAAPLGSGIGGRSAELDIDGTRVFVKRIPLTDTELRPENVRSTANLFGLPMFYQYGVGSVGFGAWRELAVHVRPPTGSSGTSTRAFR</sequence>